<evidence type="ECO:0000259" key="2">
    <source>
        <dbReference type="SMART" id="SM00507"/>
    </source>
</evidence>
<evidence type="ECO:0000256" key="1">
    <source>
        <dbReference type="SAM" id="MobiDB-lite"/>
    </source>
</evidence>
<proteinExistence type="predicted"/>
<name>A0A2N8PLW3_STRNR</name>
<comment type="caution">
    <text evidence="3">The sequence shown here is derived from an EMBL/GenBank/DDBJ whole genome shotgun (WGS) entry which is preliminary data.</text>
</comment>
<dbReference type="EMBL" id="LJSN01000002">
    <property type="protein sequence ID" value="PNE41981.1"/>
    <property type="molecule type" value="Genomic_DNA"/>
</dbReference>
<protein>
    <recommendedName>
        <fullName evidence="2">HNH nuclease domain-containing protein</fullName>
    </recommendedName>
</protein>
<evidence type="ECO:0000313" key="4">
    <source>
        <dbReference type="Proteomes" id="UP000236047"/>
    </source>
</evidence>
<sequence length="106" mass="12052">MEASGGWAGSTRRERLPADWPLRRAHVLQRDRWLCQWVRVDTGTLCGLLATDVDHVEPGDNHDAENLQALCRHHHAKKSAREGANAANAKRERRERKRESHGSART</sequence>
<dbReference type="InterPro" id="IPR003615">
    <property type="entry name" value="HNH_nuc"/>
</dbReference>
<evidence type="ECO:0000313" key="3">
    <source>
        <dbReference type="EMBL" id="PNE41981.1"/>
    </source>
</evidence>
<accession>A0A2N8PLW3</accession>
<gene>
    <name evidence="3" type="ORF">AOB60_15535</name>
</gene>
<keyword evidence="4" id="KW-1185">Reference proteome</keyword>
<feature type="domain" description="HNH nuclease" evidence="2">
    <location>
        <begin position="22"/>
        <end position="76"/>
    </location>
</feature>
<dbReference type="Proteomes" id="UP000236047">
    <property type="component" value="Unassembled WGS sequence"/>
</dbReference>
<feature type="region of interest" description="Disordered" evidence="1">
    <location>
        <begin position="72"/>
        <end position="106"/>
    </location>
</feature>
<dbReference type="SMART" id="SM00507">
    <property type="entry name" value="HNHc"/>
    <property type="match status" value="1"/>
</dbReference>
<organism evidence="3 4">
    <name type="scientific">Streptomyces noursei</name>
    <name type="common">Streptomyces albulus</name>
    <dbReference type="NCBI Taxonomy" id="1971"/>
    <lineage>
        <taxon>Bacteria</taxon>
        <taxon>Bacillati</taxon>
        <taxon>Actinomycetota</taxon>
        <taxon>Actinomycetes</taxon>
        <taxon>Kitasatosporales</taxon>
        <taxon>Streptomycetaceae</taxon>
        <taxon>Streptomyces</taxon>
    </lineage>
</organism>
<dbReference type="CDD" id="cd00085">
    <property type="entry name" value="HNHc"/>
    <property type="match status" value="1"/>
</dbReference>
<dbReference type="AlphaFoldDB" id="A0A2N8PLW3"/>
<dbReference type="Gene3D" id="1.10.30.50">
    <property type="match status" value="1"/>
</dbReference>
<feature type="compositionally biased region" description="Basic and acidic residues" evidence="1">
    <location>
        <begin position="89"/>
        <end position="106"/>
    </location>
</feature>
<reference evidence="4" key="1">
    <citation type="submission" date="2015-09" db="EMBL/GenBank/DDBJ databases">
        <authorList>
            <person name="Graham D.E."/>
            <person name="Mahan K.M."/>
            <person name="Klingeman D.M."/>
            <person name="Fida T."/>
            <person name="Giannone R.J."/>
            <person name="Hettich R.L."/>
            <person name="Parry R.J."/>
            <person name="Spain J.C."/>
        </authorList>
    </citation>
    <scope>NUCLEOTIDE SEQUENCE [LARGE SCALE GENOMIC DNA]</scope>
    <source>
        <strain evidence="4">JCM 4701</strain>
    </source>
</reference>